<dbReference type="Proteomes" id="UP000015241">
    <property type="component" value="Unassembled WGS sequence"/>
</dbReference>
<dbReference type="InParanoid" id="S8EFL2"/>
<organism evidence="1 2">
    <name type="scientific">Fomitopsis schrenkii</name>
    <name type="common">Brown rot fungus</name>
    <dbReference type="NCBI Taxonomy" id="2126942"/>
    <lineage>
        <taxon>Eukaryota</taxon>
        <taxon>Fungi</taxon>
        <taxon>Dikarya</taxon>
        <taxon>Basidiomycota</taxon>
        <taxon>Agaricomycotina</taxon>
        <taxon>Agaricomycetes</taxon>
        <taxon>Polyporales</taxon>
        <taxon>Fomitopsis</taxon>
    </lineage>
</organism>
<evidence type="ECO:0000313" key="2">
    <source>
        <dbReference type="Proteomes" id="UP000015241"/>
    </source>
</evidence>
<dbReference type="Gene3D" id="3.80.10.10">
    <property type="entry name" value="Ribonuclease Inhibitor"/>
    <property type="match status" value="1"/>
</dbReference>
<sequence length="545" mass="59932">MSLPPLVWCSDSSASPDAPPPRPPGSACYECLGVPELFDMILREVLSEGDGKGSLASVASTSKALYSGAIAVLWEDMERLDPFLDLIPEKVWDYVRAEEEPERAWRRVFHRNKSILHRIQWYGQHIKRVAWCLEEGRGLSHESTVGLLMHLPGHIQLFPNVRSFAWTEHGPSDSPSLLNSRLFAHSGLQELVLNMDLADWHPLADVLDVLTKQCPRLATLQLVGNVDTPLDVAVSAALAGLIHHSDLAHFTCTCPLFDEVLLAVAQSTSLKYVDIKMSWYTLDSMVVCLLPTQCFPSVQDLSLHFEVLDTSSVALLKRLTSETIVKLSLHVMSEVYDDDLLIEHLDALAEAPFAPTLRTIEVHAWRTETLSDEDNSNPCPVTLNTLRPLLGLKQLTHFIVHAKSFSLASRDIRAIALAFPHLDTLELMPSLALGTEPPADALLHLAELCPHLAVVALPITTTFGVPGFEEGWASKSRVTTYTIVTSQDLSGDPRLSSYISALFPASLPEMYAASNASGEFEETYVDELKRGQTSGASSACSRAQS</sequence>
<dbReference type="InterPro" id="IPR032675">
    <property type="entry name" value="LRR_dom_sf"/>
</dbReference>
<name>S8EFL2_FOMSC</name>
<proteinExistence type="predicted"/>
<evidence type="ECO:0000313" key="1">
    <source>
        <dbReference type="EMBL" id="EPT02014.1"/>
    </source>
</evidence>
<protein>
    <recommendedName>
        <fullName evidence="3">F-box domain-containing protein</fullName>
    </recommendedName>
</protein>
<keyword evidence="2" id="KW-1185">Reference proteome</keyword>
<dbReference type="AlphaFoldDB" id="S8EFL2"/>
<dbReference type="OrthoDB" id="3174539at2759"/>
<evidence type="ECO:0008006" key="3">
    <source>
        <dbReference type="Google" id="ProtNLM"/>
    </source>
</evidence>
<dbReference type="HOGENOM" id="CLU_499688_0_0_1"/>
<dbReference type="EMBL" id="KE504138">
    <property type="protein sequence ID" value="EPT02014.1"/>
    <property type="molecule type" value="Genomic_DNA"/>
</dbReference>
<reference evidence="1 2" key="1">
    <citation type="journal article" date="2012" name="Science">
        <title>The Paleozoic origin of enzymatic lignin decomposition reconstructed from 31 fungal genomes.</title>
        <authorList>
            <person name="Floudas D."/>
            <person name="Binder M."/>
            <person name="Riley R."/>
            <person name="Barry K."/>
            <person name="Blanchette R.A."/>
            <person name="Henrissat B."/>
            <person name="Martinez A.T."/>
            <person name="Otillar R."/>
            <person name="Spatafora J.W."/>
            <person name="Yadav J.S."/>
            <person name="Aerts A."/>
            <person name="Benoit I."/>
            <person name="Boyd A."/>
            <person name="Carlson A."/>
            <person name="Copeland A."/>
            <person name="Coutinho P.M."/>
            <person name="de Vries R.P."/>
            <person name="Ferreira P."/>
            <person name="Findley K."/>
            <person name="Foster B."/>
            <person name="Gaskell J."/>
            <person name="Glotzer D."/>
            <person name="Gorecki P."/>
            <person name="Heitman J."/>
            <person name="Hesse C."/>
            <person name="Hori C."/>
            <person name="Igarashi K."/>
            <person name="Jurgens J.A."/>
            <person name="Kallen N."/>
            <person name="Kersten P."/>
            <person name="Kohler A."/>
            <person name="Kuees U."/>
            <person name="Kumar T.K.A."/>
            <person name="Kuo A."/>
            <person name="LaButti K."/>
            <person name="Larrondo L.F."/>
            <person name="Lindquist E."/>
            <person name="Ling A."/>
            <person name="Lombard V."/>
            <person name="Lucas S."/>
            <person name="Lundell T."/>
            <person name="Martin R."/>
            <person name="McLaughlin D.J."/>
            <person name="Morgenstern I."/>
            <person name="Morin E."/>
            <person name="Murat C."/>
            <person name="Nagy L.G."/>
            <person name="Nolan M."/>
            <person name="Ohm R.A."/>
            <person name="Patyshakuliyeva A."/>
            <person name="Rokas A."/>
            <person name="Ruiz-Duenas F.J."/>
            <person name="Sabat G."/>
            <person name="Salamov A."/>
            <person name="Samejima M."/>
            <person name="Schmutz J."/>
            <person name="Slot J.C."/>
            <person name="St John F."/>
            <person name="Stenlid J."/>
            <person name="Sun H."/>
            <person name="Sun S."/>
            <person name="Syed K."/>
            <person name="Tsang A."/>
            <person name="Wiebenga A."/>
            <person name="Young D."/>
            <person name="Pisabarro A."/>
            <person name="Eastwood D.C."/>
            <person name="Martin F."/>
            <person name="Cullen D."/>
            <person name="Grigoriev I.V."/>
            <person name="Hibbett D.S."/>
        </authorList>
    </citation>
    <scope>NUCLEOTIDE SEQUENCE</scope>
    <source>
        <strain evidence="2">FP-58527</strain>
    </source>
</reference>
<accession>S8EFL2</accession>
<dbReference type="STRING" id="743788.S8EFL2"/>
<gene>
    <name evidence="1" type="ORF">FOMPIDRAFT_89343</name>
</gene>